<accession>A0ABD3UYT5</accession>
<name>A0ABD3UYT5_SINWO</name>
<organism evidence="1 2">
    <name type="scientific">Sinanodonta woodiana</name>
    <name type="common">Chinese pond mussel</name>
    <name type="synonym">Anodonta woodiana</name>
    <dbReference type="NCBI Taxonomy" id="1069815"/>
    <lineage>
        <taxon>Eukaryota</taxon>
        <taxon>Metazoa</taxon>
        <taxon>Spiralia</taxon>
        <taxon>Lophotrochozoa</taxon>
        <taxon>Mollusca</taxon>
        <taxon>Bivalvia</taxon>
        <taxon>Autobranchia</taxon>
        <taxon>Heteroconchia</taxon>
        <taxon>Palaeoheterodonta</taxon>
        <taxon>Unionida</taxon>
        <taxon>Unionoidea</taxon>
        <taxon>Unionidae</taxon>
        <taxon>Unioninae</taxon>
        <taxon>Sinanodonta</taxon>
    </lineage>
</organism>
<proteinExistence type="predicted"/>
<keyword evidence="2" id="KW-1185">Reference proteome</keyword>
<feature type="non-terminal residue" evidence="1">
    <location>
        <position position="84"/>
    </location>
</feature>
<dbReference type="AlphaFoldDB" id="A0ABD3UYT5"/>
<gene>
    <name evidence="1" type="ORF">ACJMK2_013569</name>
</gene>
<sequence>RHRHEVCERYFREIRSYLKFKPTIFHLVDEDFAIDNTVVDSKLVALKKKIVEVASQQPYWGEEVPARWILLERELMRLKAAKVK</sequence>
<reference evidence="1 2" key="1">
    <citation type="submission" date="2024-11" db="EMBL/GenBank/DDBJ databases">
        <title>Chromosome-level genome assembly of the freshwater bivalve Anodonta woodiana.</title>
        <authorList>
            <person name="Chen X."/>
        </authorList>
    </citation>
    <scope>NUCLEOTIDE SEQUENCE [LARGE SCALE GENOMIC DNA]</scope>
    <source>
        <strain evidence="1">MN2024</strain>
        <tissue evidence="1">Gills</tissue>
    </source>
</reference>
<comment type="caution">
    <text evidence="1">The sequence shown here is derived from an EMBL/GenBank/DDBJ whole genome shotgun (WGS) entry which is preliminary data.</text>
</comment>
<evidence type="ECO:0000313" key="2">
    <source>
        <dbReference type="Proteomes" id="UP001634394"/>
    </source>
</evidence>
<dbReference type="Proteomes" id="UP001634394">
    <property type="component" value="Unassembled WGS sequence"/>
</dbReference>
<protein>
    <submittedName>
        <fullName evidence="1">Uncharacterized protein</fullName>
    </submittedName>
</protein>
<feature type="non-terminal residue" evidence="1">
    <location>
        <position position="1"/>
    </location>
</feature>
<evidence type="ECO:0000313" key="1">
    <source>
        <dbReference type="EMBL" id="KAL3854295.1"/>
    </source>
</evidence>
<dbReference type="EMBL" id="JBJQND010000014">
    <property type="protein sequence ID" value="KAL3854295.1"/>
    <property type="molecule type" value="Genomic_DNA"/>
</dbReference>